<dbReference type="Proteomes" id="UP000006727">
    <property type="component" value="Chromosome 11"/>
</dbReference>
<proteinExistence type="predicted"/>
<name>A0A2K1JUU0_PHYPA</name>
<evidence type="ECO:0000313" key="2">
    <source>
        <dbReference type="EnsemblPlants" id="PAC:32956654.CDS.1"/>
    </source>
</evidence>
<dbReference type="Gramene" id="Pp3c11_15254V3.1">
    <property type="protein sequence ID" value="PAC:32956654.CDS.1"/>
    <property type="gene ID" value="Pp3c11_15254"/>
</dbReference>
<keyword evidence="3" id="KW-1185">Reference proteome</keyword>
<dbReference type="AlphaFoldDB" id="A0A2K1JUU0"/>
<protein>
    <submittedName>
        <fullName evidence="1 2">Uncharacterized protein</fullName>
    </submittedName>
</protein>
<gene>
    <name evidence="1" type="ORF">PHYPA_015061</name>
</gene>
<evidence type="ECO:0000313" key="1">
    <source>
        <dbReference type="EMBL" id="PNR45290.1"/>
    </source>
</evidence>
<sequence length="95" mass="10719">MITCGWLRSLLAESTLSYHPLPNRSIHTSFHHFFARLISHSDVNVLFNHISPHQCVSVATTRFARSSTNLFAEKSLAVKSLEPATNQQLPEHHSI</sequence>
<dbReference type="EMBL" id="ABEU02000011">
    <property type="protein sequence ID" value="PNR45290.1"/>
    <property type="molecule type" value="Genomic_DNA"/>
</dbReference>
<organism evidence="1">
    <name type="scientific">Physcomitrium patens</name>
    <name type="common">Spreading-leaved earth moss</name>
    <name type="synonym">Physcomitrella patens</name>
    <dbReference type="NCBI Taxonomy" id="3218"/>
    <lineage>
        <taxon>Eukaryota</taxon>
        <taxon>Viridiplantae</taxon>
        <taxon>Streptophyta</taxon>
        <taxon>Embryophyta</taxon>
        <taxon>Bryophyta</taxon>
        <taxon>Bryophytina</taxon>
        <taxon>Bryopsida</taxon>
        <taxon>Funariidae</taxon>
        <taxon>Funariales</taxon>
        <taxon>Funariaceae</taxon>
        <taxon>Physcomitrium</taxon>
    </lineage>
</organism>
<dbReference type="InParanoid" id="A0A2K1JUU0"/>
<dbReference type="EnsemblPlants" id="Pp3c11_15254V3.1">
    <property type="protein sequence ID" value="PAC:32956654.CDS.1"/>
    <property type="gene ID" value="Pp3c11_15254"/>
</dbReference>
<reference evidence="1 3" key="2">
    <citation type="journal article" date="2018" name="Plant J.">
        <title>The Physcomitrella patens chromosome-scale assembly reveals moss genome structure and evolution.</title>
        <authorList>
            <person name="Lang D."/>
            <person name="Ullrich K.K."/>
            <person name="Murat F."/>
            <person name="Fuchs J."/>
            <person name="Jenkins J."/>
            <person name="Haas F.B."/>
            <person name="Piednoel M."/>
            <person name="Gundlach H."/>
            <person name="Van Bel M."/>
            <person name="Meyberg R."/>
            <person name="Vives C."/>
            <person name="Morata J."/>
            <person name="Symeonidi A."/>
            <person name="Hiss M."/>
            <person name="Muchero W."/>
            <person name="Kamisugi Y."/>
            <person name="Saleh O."/>
            <person name="Blanc G."/>
            <person name="Decker E.L."/>
            <person name="van Gessel N."/>
            <person name="Grimwood J."/>
            <person name="Hayes R.D."/>
            <person name="Graham S.W."/>
            <person name="Gunter L.E."/>
            <person name="McDaniel S.F."/>
            <person name="Hoernstein S.N.W."/>
            <person name="Larsson A."/>
            <person name="Li F.W."/>
            <person name="Perroud P.F."/>
            <person name="Phillips J."/>
            <person name="Ranjan P."/>
            <person name="Rokshar D.S."/>
            <person name="Rothfels C.J."/>
            <person name="Schneider L."/>
            <person name="Shu S."/>
            <person name="Stevenson D.W."/>
            <person name="Thummler F."/>
            <person name="Tillich M."/>
            <person name="Villarreal Aguilar J.C."/>
            <person name="Widiez T."/>
            <person name="Wong G.K."/>
            <person name="Wymore A."/>
            <person name="Zhang Y."/>
            <person name="Zimmer A.D."/>
            <person name="Quatrano R.S."/>
            <person name="Mayer K.F.X."/>
            <person name="Goodstein D."/>
            <person name="Casacuberta J.M."/>
            <person name="Vandepoele K."/>
            <person name="Reski R."/>
            <person name="Cuming A.C."/>
            <person name="Tuskan G.A."/>
            <person name="Maumus F."/>
            <person name="Salse J."/>
            <person name="Schmutz J."/>
            <person name="Rensing S.A."/>
        </authorList>
    </citation>
    <scope>NUCLEOTIDE SEQUENCE [LARGE SCALE GENOMIC DNA]</scope>
    <source>
        <strain evidence="2 3">cv. Gransden 2004</strain>
    </source>
</reference>
<reference evidence="1 3" key="1">
    <citation type="journal article" date="2008" name="Science">
        <title>The Physcomitrella genome reveals evolutionary insights into the conquest of land by plants.</title>
        <authorList>
            <person name="Rensing S."/>
            <person name="Lang D."/>
            <person name="Zimmer A."/>
            <person name="Terry A."/>
            <person name="Salamov A."/>
            <person name="Shapiro H."/>
            <person name="Nishiyama T."/>
            <person name="Perroud P.-F."/>
            <person name="Lindquist E."/>
            <person name="Kamisugi Y."/>
            <person name="Tanahashi T."/>
            <person name="Sakakibara K."/>
            <person name="Fujita T."/>
            <person name="Oishi K."/>
            <person name="Shin-I T."/>
            <person name="Kuroki Y."/>
            <person name="Toyoda A."/>
            <person name="Suzuki Y."/>
            <person name="Hashimoto A."/>
            <person name="Yamaguchi K."/>
            <person name="Sugano A."/>
            <person name="Kohara Y."/>
            <person name="Fujiyama A."/>
            <person name="Anterola A."/>
            <person name="Aoki S."/>
            <person name="Ashton N."/>
            <person name="Barbazuk W.B."/>
            <person name="Barker E."/>
            <person name="Bennetzen J."/>
            <person name="Bezanilla M."/>
            <person name="Blankenship R."/>
            <person name="Cho S.H."/>
            <person name="Dutcher S."/>
            <person name="Estelle M."/>
            <person name="Fawcett J.A."/>
            <person name="Gundlach H."/>
            <person name="Hanada K."/>
            <person name="Heyl A."/>
            <person name="Hicks K.A."/>
            <person name="Hugh J."/>
            <person name="Lohr M."/>
            <person name="Mayer K."/>
            <person name="Melkozernov A."/>
            <person name="Murata T."/>
            <person name="Nelson D."/>
            <person name="Pils B."/>
            <person name="Prigge M."/>
            <person name="Reiss B."/>
            <person name="Renner T."/>
            <person name="Rombauts S."/>
            <person name="Rushton P."/>
            <person name="Sanderfoot A."/>
            <person name="Schween G."/>
            <person name="Shiu S.-H."/>
            <person name="Stueber K."/>
            <person name="Theodoulou F.L."/>
            <person name="Tu H."/>
            <person name="Van de Peer Y."/>
            <person name="Verrier P.J."/>
            <person name="Waters E."/>
            <person name="Wood A."/>
            <person name="Yang L."/>
            <person name="Cove D."/>
            <person name="Cuming A."/>
            <person name="Hasebe M."/>
            <person name="Lucas S."/>
            <person name="Mishler D.B."/>
            <person name="Reski R."/>
            <person name="Grigoriev I."/>
            <person name="Quatrano R.S."/>
            <person name="Boore J.L."/>
        </authorList>
    </citation>
    <scope>NUCLEOTIDE SEQUENCE [LARGE SCALE GENOMIC DNA]</scope>
    <source>
        <strain evidence="2 3">cv. Gransden 2004</strain>
    </source>
</reference>
<accession>A0A2K1JUU0</accession>
<evidence type="ECO:0000313" key="3">
    <source>
        <dbReference type="Proteomes" id="UP000006727"/>
    </source>
</evidence>
<reference evidence="2" key="3">
    <citation type="submission" date="2020-12" db="UniProtKB">
        <authorList>
            <consortium name="EnsemblPlants"/>
        </authorList>
    </citation>
    <scope>IDENTIFICATION</scope>
</reference>